<comment type="catalytic activity">
    <reaction evidence="8 10">
        <text>L-threonyl-[protein] + ATP = O-phospho-L-threonyl-[protein] + ADP + H(+)</text>
        <dbReference type="Rhea" id="RHEA:46608"/>
        <dbReference type="Rhea" id="RHEA-COMP:11060"/>
        <dbReference type="Rhea" id="RHEA-COMP:11605"/>
        <dbReference type="ChEBI" id="CHEBI:15378"/>
        <dbReference type="ChEBI" id="CHEBI:30013"/>
        <dbReference type="ChEBI" id="CHEBI:30616"/>
        <dbReference type="ChEBI" id="CHEBI:61977"/>
        <dbReference type="ChEBI" id="CHEBI:456216"/>
        <dbReference type="EC" id="2.7.11.1"/>
    </reaction>
</comment>
<keyword evidence="16" id="KW-1185">Reference proteome</keyword>
<evidence type="ECO:0000256" key="2">
    <source>
        <dbReference type="ARBA" id="ARBA00022527"/>
    </source>
</evidence>
<dbReference type="PROSITE" id="PS50011">
    <property type="entry name" value="PROTEIN_KINASE_DOM"/>
    <property type="match status" value="1"/>
</dbReference>
<keyword evidence="5 10" id="KW-0547">Nucleotide-binding</keyword>
<dbReference type="PANTHER" id="PTHR22984:SF11">
    <property type="entry name" value="AURORA KINASE-RELATED"/>
    <property type="match status" value="1"/>
</dbReference>
<dbReference type="GO" id="GO:0043066">
    <property type="term" value="P:negative regulation of apoptotic process"/>
    <property type="evidence" value="ECO:0007669"/>
    <property type="project" value="UniProtKB-UniRule"/>
</dbReference>
<feature type="domain" description="Protein kinase" evidence="14">
    <location>
        <begin position="44"/>
        <end position="294"/>
    </location>
</feature>
<dbReference type="Proteomes" id="UP000261660">
    <property type="component" value="Unplaced"/>
</dbReference>
<dbReference type="GO" id="GO:0005524">
    <property type="term" value="F:ATP binding"/>
    <property type="evidence" value="ECO:0007669"/>
    <property type="project" value="UniProtKB-UniRule"/>
</dbReference>
<keyword evidence="6 10" id="KW-0418">Kinase</keyword>
<evidence type="ECO:0000256" key="1">
    <source>
        <dbReference type="ARBA" id="ARBA00005505"/>
    </source>
</evidence>
<protein>
    <recommendedName>
        <fullName evidence="10">Serine/threonine-protein kinase</fullName>
        <ecNumber evidence="10">2.7.11.1</ecNumber>
    </recommendedName>
</protein>
<evidence type="ECO:0000256" key="9">
    <source>
        <dbReference type="ARBA" id="ARBA00048679"/>
    </source>
</evidence>
<dbReference type="Gene3D" id="1.10.510.10">
    <property type="entry name" value="Transferase(Phosphotransferase) domain 1"/>
    <property type="match status" value="1"/>
</dbReference>
<dbReference type="InterPro" id="IPR008271">
    <property type="entry name" value="Ser/Thr_kinase_AS"/>
</dbReference>
<dbReference type="Ensembl" id="ENSLBET00000011739.1">
    <property type="protein sequence ID" value="ENSLBEP00000011154.1"/>
    <property type="gene ID" value="ENSLBEG00000008554.1"/>
</dbReference>
<comment type="function">
    <text evidence="10">Proto-oncogene with serine/threonine kinase activity involved in cell survival and cell proliferation.</text>
</comment>
<dbReference type="GO" id="GO:0004674">
    <property type="term" value="F:protein serine/threonine kinase activity"/>
    <property type="evidence" value="ECO:0007669"/>
    <property type="project" value="UniProtKB-UniRule"/>
</dbReference>
<feature type="region of interest" description="Disordered" evidence="13">
    <location>
        <begin position="282"/>
        <end position="311"/>
    </location>
</feature>
<feature type="binding site" evidence="12">
    <location>
        <position position="110"/>
    </location>
    <ligand>
        <name>ATP</name>
        <dbReference type="ChEBI" id="CHEBI:30616"/>
    </ligand>
</feature>
<organism evidence="15 16">
    <name type="scientific">Labrus bergylta</name>
    <name type="common">ballan wrasse</name>
    <dbReference type="NCBI Taxonomy" id="56723"/>
    <lineage>
        <taxon>Eukaryota</taxon>
        <taxon>Metazoa</taxon>
        <taxon>Chordata</taxon>
        <taxon>Craniata</taxon>
        <taxon>Vertebrata</taxon>
        <taxon>Euteleostomi</taxon>
        <taxon>Actinopterygii</taxon>
        <taxon>Neopterygii</taxon>
        <taxon>Teleostei</taxon>
        <taxon>Neoteleostei</taxon>
        <taxon>Acanthomorphata</taxon>
        <taxon>Eupercaria</taxon>
        <taxon>Labriformes</taxon>
        <taxon>Labridae</taxon>
        <taxon>Labrus</taxon>
    </lineage>
</organism>
<evidence type="ECO:0000256" key="11">
    <source>
        <dbReference type="PIRSR" id="PIRSR037993-1"/>
    </source>
</evidence>
<dbReference type="InterPro" id="IPR011009">
    <property type="entry name" value="Kinase-like_dom_sf"/>
</dbReference>
<evidence type="ECO:0000313" key="15">
    <source>
        <dbReference type="Ensembl" id="ENSLBEP00000011154.1"/>
    </source>
</evidence>
<accession>A0A3Q3EUX4</accession>
<dbReference type="SMART" id="SM00220">
    <property type="entry name" value="S_TKc"/>
    <property type="match status" value="1"/>
</dbReference>
<keyword evidence="2 10" id="KW-0723">Serine/threonine-protein kinase</keyword>
<evidence type="ECO:0000256" key="4">
    <source>
        <dbReference type="ARBA" id="ARBA00022679"/>
    </source>
</evidence>
<feature type="binding site" evidence="12">
    <location>
        <position position="117"/>
    </location>
    <ligand>
        <name>ATP</name>
        <dbReference type="ChEBI" id="CHEBI:30616"/>
    </ligand>
</feature>
<evidence type="ECO:0000256" key="8">
    <source>
        <dbReference type="ARBA" id="ARBA00047899"/>
    </source>
</evidence>
<name>A0A3Q3EUX4_9LABR</name>
<evidence type="ECO:0000256" key="13">
    <source>
        <dbReference type="SAM" id="MobiDB-lite"/>
    </source>
</evidence>
<dbReference type="PIRSF" id="PIRSF037993">
    <property type="entry name" value="STPK_Pim-1"/>
    <property type="match status" value="1"/>
</dbReference>
<reference evidence="15" key="1">
    <citation type="submission" date="2025-08" db="UniProtKB">
        <authorList>
            <consortium name="Ensembl"/>
        </authorList>
    </citation>
    <scope>IDENTIFICATION</scope>
</reference>
<comment type="similarity">
    <text evidence="1 10">Belongs to the protein kinase superfamily. CAMK Ser/Thr protein kinase family. PIM subfamily.</text>
</comment>
<dbReference type="EC" id="2.7.11.1" evidence="10"/>
<evidence type="ECO:0000313" key="16">
    <source>
        <dbReference type="Proteomes" id="UP000261660"/>
    </source>
</evidence>
<feature type="active site" description="Proton acceptor" evidence="11">
    <location>
        <position position="169"/>
    </location>
</feature>
<evidence type="ECO:0000256" key="3">
    <source>
        <dbReference type="ARBA" id="ARBA00022553"/>
    </source>
</evidence>
<dbReference type="GO" id="GO:0106310">
    <property type="term" value="F:protein serine kinase activity"/>
    <property type="evidence" value="ECO:0007669"/>
    <property type="project" value="UniProtKB-UniRule"/>
</dbReference>
<keyword evidence="7 10" id="KW-0067">ATP-binding</keyword>
<evidence type="ECO:0000256" key="10">
    <source>
        <dbReference type="PIRNR" id="PIRNR037993"/>
    </source>
</evidence>
<evidence type="ECO:0000256" key="6">
    <source>
        <dbReference type="ARBA" id="ARBA00022777"/>
    </source>
</evidence>
<dbReference type="InParanoid" id="A0A3Q3EUX4"/>
<comment type="catalytic activity">
    <reaction evidence="9 10">
        <text>L-seryl-[protein] + ATP = O-phospho-L-seryl-[protein] + ADP + H(+)</text>
        <dbReference type="Rhea" id="RHEA:17989"/>
        <dbReference type="Rhea" id="RHEA-COMP:9863"/>
        <dbReference type="Rhea" id="RHEA-COMP:11604"/>
        <dbReference type="ChEBI" id="CHEBI:15378"/>
        <dbReference type="ChEBI" id="CHEBI:29999"/>
        <dbReference type="ChEBI" id="CHEBI:30616"/>
        <dbReference type="ChEBI" id="CHEBI:83421"/>
        <dbReference type="ChEBI" id="CHEBI:456216"/>
        <dbReference type="EC" id="2.7.11.1"/>
    </reaction>
</comment>
<dbReference type="InterPro" id="IPR000719">
    <property type="entry name" value="Prot_kinase_dom"/>
</dbReference>
<dbReference type="GO" id="GO:0007346">
    <property type="term" value="P:regulation of mitotic cell cycle"/>
    <property type="evidence" value="ECO:0007669"/>
    <property type="project" value="TreeGrafter"/>
</dbReference>
<dbReference type="GeneTree" id="ENSGT00950000182996"/>
<evidence type="ECO:0000256" key="7">
    <source>
        <dbReference type="ARBA" id="ARBA00022840"/>
    </source>
</evidence>
<dbReference type="STRING" id="56723.ENSLBEP00000011154"/>
<dbReference type="GO" id="GO:0005737">
    <property type="term" value="C:cytoplasm"/>
    <property type="evidence" value="ECO:0007669"/>
    <property type="project" value="UniProtKB-UniRule"/>
</dbReference>
<proteinExistence type="inferred from homology"/>
<dbReference type="PANTHER" id="PTHR22984">
    <property type="entry name" value="SERINE/THREONINE-PROTEIN KINASE PIM"/>
    <property type="match status" value="1"/>
</dbReference>
<evidence type="ECO:0000259" key="14">
    <source>
        <dbReference type="PROSITE" id="PS50011"/>
    </source>
</evidence>
<dbReference type="SUPFAM" id="SSF56112">
    <property type="entry name" value="Protein kinase-like (PK-like)"/>
    <property type="match status" value="1"/>
</dbReference>
<feature type="binding site" evidence="12">
    <location>
        <position position="73"/>
    </location>
    <ligand>
        <name>ATP</name>
        <dbReference type="ChEBI" id="CHEBI:30616"/>
    </ligand>
</feature>
<evidence type="ECO:0000256" key="5">
    <source>
        <dbReference type="ARBA" id="ARBA00022741"/>
    </source>
</evidence>
<keyword evidence="4 10" id="KW-0808">Transferase</keyword>
<dbReference type="Gene3D" id="3.30.200.20">
    <property type="entry name" value="Phosphorylase Kinase, domain 1"/>
    <property type="match status" value="1"/>
</dbReference>
<evidence type="ECO:0000256" key="12">
    <source>
        <dbReference type="PIRSR" id="PIRSR037993-2"/>
    </source>
</evidence>
<keyword evidence="3" id="KW-0597">Phosphoprotein</keyword>
<sequence length="311" mass="34808">FSSDPLYAFSKSRHRSTVDYILLKMTLTKPESTEDLSALFQTKYKQGEKLGAGGCGSVFAGFRKADNVPVAIKHIPKDNVVCKHTVMGTSASVSLLDWYDLDEELILVLERPVPSKDLLNYTRDKGGALQEEEAKVSLKILVVEQMFLFHCGNSTCSGTNSKPMIFHRDIKVENILIESGSNVPGVRLIDFGLSCFVKEGSFFRIFYGTSAHVPPEWYERCTYKAGPTTVWQLGVVLYDCLHKRAAFETNRFLGKRLRISKRLSEDCQDFLRTCLTKAPEERPTLEELKTGPGTDAGEVTAANIPKDSEYK</sequence>
<dbReference type="AlphaFoldDB" id="A0A3Q3EUX4"/>
<dbReference type="PROSITE" id="PS00108">
    <property type="entry name" value="PROTEIN_KINASE_ST"/>
    <property type="match status" value="1"/>
</dbReference>
<dbReference type="Pfam" id="PF00069">
    <property type="entry name" value="Pkinase"/>
    <property type="match status" value="1"/>
</dbReference>
<dbReference type="InterPro" id="IPR051138">
    <property type="entry name" value="PIM_Ser/Thr_kinase"/>
</dbReference>
<feature type="binding site" evidence="12">
    <location>
        <begin position="50"/>
        <end position="58"/>
    </location>
    <ligand>
        <name>ATP</name>
        <dbReference type="ChEBI" id="CHEBI:30616"/>
    </ligand>
</feature>
<reference evidence="15" key="2">
    <citation type="submission" date="2025-09" db="UniProtKB">
        <authorList>
            <consortium name="Ensembl"/>
        </authorList>
    </citation>
    <scope>IDENTIFICATION</scope>
</reference>
<dbReference type="InterPro" id="IPR017348">
    <property type="entry name" value="PIM1/2/3"/>
</dbReference>